<organism evidence="3 4">
    <name type="scientific">Amborella trichopoda</name>
    <dbReference type="NCBI Taxonomy" id="13333"/>
    <lineage>
        <taxon>Eukaryota</taxon>
        <taxon>Viridiplantae</taxon>
        <taxon>Streptophyta</taxon>
        <taxon>Embryophyta</taxon>
        <taxon>Tracheophyta</taxon>
        <taxon>Spermatophyta</taxon>
        <taxon>Magnoliopsida</taxon>
        <taxon>Amborellales</taxon>
        <taxon>Amborellaceae</taxon>
        <taxon>Amborella</taxon>
    </lineage>
</organism>
<protein>
    <recommendedName>
        <fullName evidence="2">SWIM-type domain-containing protein</fullName>
    </recommendedName>
</protein>
<dbReference type="eggNOG" id="ENOG502QTYA">
    <property type="taxonomic scope" value="Eukaryota"/>
</dbReference>
<dbReference type="PANTHER" id="PTHR33977:SF2">
    <property type="entry name" value="OS09G0309100 PROTEIN"/>
    <property type="match status" value="1"/>
</dbReference>
<dbReference type="STRING" id="13333.W1P331"/>
<dbReference type="EMBL" id="KI394661">
    <property type="protein sequence ID" value="ERN01996.1"/>
    <property type="molecule type" value="Genomic_DNA"/>
</dbReference>
<proteinExistence type="predicted"/>
<keyword evidence="4" id="KW-1185">Reference proteome</keyword>
<dbReference type="KEGG" id="atr:18430096"/>
<keyword evidence="1" id="KW-0479">Metal-binding</keyword>
<evidence type="ECO:0000259" key="2">
    <source>
        <dbReference type="PROSITE" id="PS50966"/>
    </source>
</evidence>
<keyword evidence="1" id="KW-0863">Zinc-finger</keyword>
<feature type="domain" description="SWIM-type" evidence="2">
    <location>
        <begin position="570"/>
        <end position="607"/>
    </location>
</feature>
<evidence type="ECO:0000256" key="1">
    <source>
        <dbReference type="PROSITE-ProRule" id="PRU00325"/>
    </source>
</evidence>
<gene>
    <name evidence="3" type="ORF">AMTR_s00045p00084300</name>
</gene>
<dbReference type="GO" id="GO:0008270">
    <property type="term" value="F:zinc ion binding"/>
    <property type="evidence" value="ECO:0007669"/>
    <property type="project" value="UniProtKB-KW"/>
</dbReference>
<dbReference type="AlphaFoldDB" id="W1P331"/>
<dbReference type="PROSITE" id="PS50966">
    <property type="entry name" value="ZF_SWIM"/>
    <property type="match status" value="1"/>
</dbReference>
<accession>W1P331</accession>
<keyword evidence="1" id="KW-0862">Zinc</keyword>
<evidence type="ECO:0000313" key="4">
    <source>
        <dbReference type="Proteomes" id="UP000017836"/>
    </source>
</evidence>
<sequence length="719" mass="82981">METVDSILDLVVQNPPNEEFSSADITWSKIQKDKDQTDDVALIPYKRVEEFIKGECSKVECPTRFHIERGRKRPKGSLKSYQSDEYLEYRLYWCSFGPENYGEGGGILPSRRYRLNTRNRAARPQSMRGCTCNFVVKRLYARPSVALIIYNQRSHVNKSGFICHGPLDGDAIGPRAKTVPYICNETQQQTMSMIYLGIPEENILEKHIEGVARYCGSNKEVKSFASQYVQKLEMIIKRTTHELDRDDQSSIRLWVDRNKKSVFFYQDSSDTDSFVLGIQTEWQLQQMIRFGHQGLLAADSIFGISKLKYPLYTLLVFDSNQHGLPVAWVITRSFSKHDVYKWMRALYDRIHSMDSSWKISGFVIDDAAAEIDPIRDVFCCPVLFCAWRVRRAWHRNIIKKCCNIEVQREMFKRLGQIMYSVWSGADSVDAMEEFVQDFVDQTAFMKYFKACWVPKIEMWLAAMKSLPLASQEACGVIEGYHMRLKLKLFDDSQLGALQRVDWLVHILTTELHSIYWLDRYADDSGLFQTVKEEYMLSTSWHRALLIPDNAVNFDEKDHLFAKVVSQKDSTRSHVVWNPGSEFALCDCEWSMKGNLCKHVIKVNMVCRNSSKNELPMSFQSFRQILNTLWKKPQDDSFELDQSMAWCTQLHEKIQGLVELDSSNGIGSLVGTLPVKWVCKRSRTVAAKPPNGQSLLAPCSKRLPAPCSRSAKRRKRKKVS</sequence>
<dbReference type="OMA" id="YHERRHI"/>
<dbReference type="Proteomes" id="UP000017836">
    <property type="component" value="Unassembled WGS sequence"/>
</dbReference>
<evidence type="ECO:0000313" key="3">
    <source>
        <dbReference type="EMBL" id="ERN01996.1"/>
    </source>
</evidence>
<name>W1P331_AMBTC</name>
<dbReference type="InterPro" id="IPR007527">
    <property type="entry name" value="Znf_SWIM"/>
</dbReference>
<dbReference type="OrthoDB" id="1703243at2759"/>
<dbReference type="HOGENOM" id="CLU_011204_2_1_1"/>
<reference evidence="4" key="1">
    <citation type="journal article" date="2013" name="Science">
        <title>The Amborella genome and the evolution of flowering plants.</title>
        <authorList>
            <consortium name="Amborella Genome Project"/>
        </authorList>
    </citation>
    <scope>NUCLEOTIDE SEQUENCE [LARGE SCALE GENOMIC DNA]</scope>
</reference>
<dbReference type="PANTHER" id="PTHR33977">
    <property type="entry name" value="ZINC ION BINDING PROTEIN"/>
    <property type="match status" value="1"/>
</dbReference>
<dbReference type="Gramene" id="ERN01996">
    <property type="protein sequence ID" value="ERN01996"/>
    <property type="gene ID" value="AMTR_s00045p00084300"/>
</dbReference>